<dbReference type="Gene3D" id="1.10.8.60">
    <property type="match status" value="1"/>
</dbReference>
<dbReference type="AlphaFoldDB" id="A0AAW1JY10"/>
<keyword evidence="6" id="KW-0539">Nucleus</keyword>
<dbReference type="GO" id="GO:0003677">
    <property type="term" value="F:DNA binding"/>
    <property type="evidence" value="ECO:0007669"/>
    <property type="project" value="InterPro"/>
</dbReference>
<evidence type="ECO:0000256" key="2">
    <source>
        <dbReference type="ARBA" id="ARBA00006116"/>
    </source>
</evidence>
<evidence type="ECO:0000256" key="8">
    <source>
        <dbReference type="ARBA" id="ARBA00064311"/>
    </source>
</evidence>
<evidence type="ECO:0000256" key="1">
    <source>
        <dbReference type="ARBA" id="ARBA00004123"/>
    </source>
</evidence>
<dbReference type="InterPro" id="IPR013725">
    <property type="entry name" value="DNA_replication_fac_RFC1_C"/>
</dbReference>
<dbReference type="GO" id="GO:0016887">
    <property type="term" value="F:ATP hydrolysis activity"/>
    <property type="evidence" value="ECO:0007669"/>
    <property type="project" value="InterPro"/>
</dbReference>
<dbReference type="GO" id="GO:0005524">
    <property type="term" value="F:ATP binding"/>
    <property type="evidence" value="ECO:0007669"/>
    <property type="project" value="UniProtKB-KW"/>
</dbReference>
<dbReference type="InterPro" id="IPR027417">
    <property type="entry name" value="P-loop_NTPase"/>
</dbReference>
<dbReference type="EMBL" id="JASPKY010000297">
    <property type="protein sequence ID" value="KAK9710183.1"/>
    <property type="molecule type" value="Genomic_DNA"/>
</dbReference>
<evidence type="ECO:0000256" key="9">
    <source>
        <dbReference type="ARBA" id="ARBA00075134"/>
    </source>
</evidence>
<dbReference type="FunFam" id="1.10.8.60:FF:000021">
    <property type="entry name" value="Replication factor C subunit 1"/>
    <property type="match status" value="1"/>
</dbReference>
<feature type="compositionally biased region" description="Acidic residues" evidence="11">
    <location>
        <begin position="586"/>
        <end position="603"/>
    </location>
</feature>
<reference evidence="13 14" key="1">
    <citation type="journal article" date="2024" name="BMC Genomics">
        <title>De novo assembly and annotation of Popillia japonica's genome with initial clues to its potential as an invasive pest.</title>
        <authorList>
            <person name="Cucini C."/>
            <person name="Boschi S."/>
            <person name="Funari R."/>
            <person name="Cardaioli E."/>
            <person name="Iannotti N."/>
            <person name="Marturano G."/>
            <person name="Paoli F."/>
            <person name="Bruttini M."/>
            <person name="Carapelli A."/>
            <person name="Frati F."/>
            <person name="Nardi F."/>
        </authorList>
    </citation>
    <scope>NUCLEOTIDE SEQUENCE [LARGE SCALE GENOMIC DNA]</scope>
    <source>
        <strain evidence="13">DMR45628</strain>
    </source>
</reference>
<gene>
    <name evidence="13" type="ORF">QE152_g26164</name>
</gene>
<dbReference type="InterPro" id="IPR012178">
    <property type="entry name" value="RFC1"/>
</dbReference>
<keyword evidence="4" id="KW-0547">Nucleotide-binding</keyword>
<evidence type="ECO:0000256" key="4">
    <source>
        <dbReference type="ARBA" id="ARBA00022741"/>
    </source>
</evidence>
<accession>A0AAW1JY10</accession>
<evidence type="ECO:0000256" key="7">
    <source>
        <dbReference type="ARBA" id="ARBA00054501"/>
    </source>
</evidence>
<dbReference type="Gene3D" id="3.40.50.300">
    <property type="entry name" value="P-loop containing nucleotide triphosphate hydrolases"/>
    <property type="match status" value="2"/>
</dbReference>
<keyword evidence="3" id="KW-0235">DNA replication</keyword>
<comment type="similarity">
    <text evidence="2">Belongs to the activator 1 large subunit family.</text>
</comment>
<evidence type="ECO:0000259" key="12">
    <source>
        <dbReference type="SMART" id="SM00382"/>
    </source>
</evidence>
<evidence type="ECO:0000313" key="14">
    <source>
        <dbReference type="Proteomes" id="UP001458880"/>
    </source>
</evidence>
<sequence>MKKESFYNKEIIENDNQENKSANKPTVTSTIQKNLSWADKYKPTDIKGIIGQQGDKSSMRKLLHWLSKWHKNHIGSQKPKLAKPSPWNKSDDGAYFKCALLSGPPGIGKTTTATLVAKELEFDIVEFNASDTRSKRLLHEEVSQLLSTNSLAGFVKDGSAPTKKHVLLMDEVDGMAGNEDRGGMQELIQLIKNTSVPIICMCNDRNHPKVRGPRWYARTNTIDKKYKCSYYMHVIQLIKNTSVPIICMCNDRNHPKVRSLANYCFDLRFSRPRVEQIRGAMMSVCFKENLKIKPDALTQIISGTGLDVRQTLNHLSMWTVNNIALSAEEAEKEAKLAKKDTILGPWEVIRKVFSKDEHAHMTLGDKFRLFFYDYSIGPLFVQENYLQVVPDCPKRLFLQRAAYTADSISKSDIVDKKMRSCNNWSLLEVQAIYSSVLPGHYMEGYIKGQINFPSWLGKNSKKNKFKRLISELQAHMRISTSGSRKSVNLDYIYHLRDAIVKPLANDGTDGIKKAMEVMHSYNLLREDLDSIMEVSHWSRQKDPMAMVDSKVKAAFTRAYNKDKAKLPYSVSTAAIRKKTHIATDDNPYEDEEVDSSPEDDDDVTKDAMIKAKKKPTKAKDDKSEAATSKKGSSGSKGKGNKKK</sequence>
<dbReference type="FunFam" id="1.20.272.10:FF:000005">
    <property type="entry name" value="Replication factor C subunit 1"/>
    <property type="match status" value="1"/>
</dbReference>
<evidence type="ECO:0000313" key="13">
    <source>
        <dbReference type="EMBL" id="KAK9710183.1"/>
    </source>
</evidence>
<comment type="caution">
    <text evidence="13">The sequence shown here is derived from an EMBL/GenBank/DDBJ whole genome shotgun (WGS) entry which is preliminary data.</text>
</comment>
<dbReference type="GO" id="GO:0006281">
    <property type="term" value="P:DNA repair"/>
    <property type="evidence" value="ECO:0007669"/>
    <property type="project" value="InterPro"/>
</dbReference>
<dbReference type="PANTHER" id="PTHR23389:SF6">
    <property type="entry name" value="REPLICATION FACTOR C SUBUNIT 1"/>
    <property type="match status" value="1"/>
</dbReference>
<organism evidence="13 14">
    <name type="scientific">Popillia japonica</name>
    <name type="common">Japanese beetle</name>
    <dbReference type="NCBI Taxonomy" id="7064"/>
    <lineage>
        <taxon>Eukaryota</taxon>
        <taxon>Metazoa</taxon>
        <taxon>Ecdysozoa</taxon>
        <taxon>Arthropoda</taxon>
        <taxon>Hexapoda</taxon>
        <taxon>Insecta</taxon>
        <taxon>Pterygota</taxon>
        <taxon>Neoptera</taxon>
        <taxon>Endopterygota</taxon>
        <taxon>Coleoptera</taxon>
        <taxon>Polyphaga</taxon>
        <taxon>Scarabaeiformia</taxon>
        <taxon>Scarabaeidae</taxon>
        <taxon>Rutelinae</taxon>
        <taxon>Popillia</taxon>
    </lineage>
</organism>
<evidence type="ECO:0000256" key="11">
    <source>
        <dbReference type="SAM" id="MobiDB-lite"/>
    </source>
</evidence>
<feature type="compositionally biased region" description="Basic and acidic residues" evidence="11">
    <location>
        <begin position="1"/>
        <end position="12"/>
    </location>
</feature>
<protein>
    <recommendedName>
        <fullName evidence="10">Activator 1 large subunit</fullName>
    </recommendedName>
    <alternativeName>
        <fullName evidence="9">Replication factor C 140 kDa subunit</fullName>
    </alternativeName>
</protein>
<dbReference type="SUPFAM" id="SSF48019">
    <property type="entry name" value="post-AAA+ oligomerization domain-like"/>
    <property type="match status" value="1"/>
</dbReference>
<feature type="region of interest" description="Disordered" evidence="11">
    <location>
        <begin position="582"/>
        <end position="643"/>
    </location>
</feature>
<evidence type="ECO:0000256" key="6">
    <source>
        <dbReference type="ARBA" id="ARBA00023242"/>
    </source>
</evidence>
<dbReference type="PIRSF" id="PIRSF036578">
    <property type="entry name" value="RFC1"/>
    <property type="match status" value="1"/>
</dbReference>
<comment type="function">
    <text evidence="7">Subunit of the replication factor C (RFC) complex which acts during elongation of primed DNA templates by DNA polymerases delta and epsilon, and is necessary for ATP-dependent loading of proliferating cell nuclear antigen (PCNA) onto primed DNA. This subunit binds to the primer-template junction. Binds the PO-B transcription element as well as other GA rich DNA sequences. Can bind single- or double-stranded DNA.</text>
</comment>
<dbReference type="InterPro" id="IPR008921">
    <property type="entry name" value="DNA_pol3_clamp-load_cplx_C"/>
</dbReference>
<proteinExistence type="inferred from homology"/>
<feature type="domain" description="AAA+ ATPase" evidence="12">
    <location>
        <begin position="95"/>
        <end position="275"/>
    </location>
</feature>
<keyword evidence="14" id="KW-1185">Reference proteome</keyword>
<evidence type="ECO:0000256" key="10">
    <source>
        <dbReference type="ARBA" id="ARBA00077727"/>
    </source>
</evidence>
<dbReference type="GO" id="GO:0006260">
    <property type="term" value="P:DNA replication"/>
    <property type="evidence" value="ECO:0007669"/>
    <property type="project" value="UniProtKB-KW"/>
</dbReference>
<evidence type="ECO:0000256" key="3">
    <source>
        <dbReference type="ARBA" id="ARBA00022705"/>
    </source>
</evidence>
<evidence type="ECO:0000256" key="5">
    <source>
        <dbReference type="ARBA" id="ARBA00022840"/>
    </source>
</evidence>
<dbReference type="SMART" id="SM00382">
    <property type="entry name" value="AAA"/>
    <property type="match status" value="1"/>
</dbReference>
<comment type="subunit">
    <text evidence="8">Large subunit of the RFC complex, an heteropentameric complex consisting of RFC1 and four small subunits RFC2, RFC3, RFC4 and RFC5; the RFC complex interacts with PCNA and the interaction involves RFC1.</text>
</comment>
<dbReference type="SUPFAM" id="SSF52540">
    <property type="entry name" value="P-loop containing nucleoside triphosphate hydrolases"/>
    <property type="match status" value="1"/>
</dbReference>
<dbReference type="GO" id="GO:0005634">
    <property type="term" value="C:nucleus"/>
    <property type="evidence" value="ECO:0007669"/>
    <property type="project" value="UniProtKB-SubCell"/>
</dbReference>
<dbReference type="Pfam" id="PF08519">
    <property type="entry name" value="RFC1"/>
    <property type="match status" value="1"/>
</dbReference>
<dbReference type="GO" id="GO:0003689">
    <property type="term" value="F:DNA clamp loader activity"/>
    <property type="evidence" value="ECO:0007669"/>
    <property type="project" value="InterPro"/>
</dbReference>
<dbReference type="CDD" id="cd18140">
    <property type="entry name" value="HLD_clamp_RFC"/>
    <property type="match status" value="1"/>
</dbReference>
<feature type="region of interest" description="Disordered" evidence="11">
    <location>
        <begin position="1"/>
        <end position="27"/>
    </location>
</feature>
<dbReference type="PANTHER" id="PTHR23389">
    <property type="entry name" value="CHROMOSOME TRANSMISSION FIDELITY FACTOR 18"/>
    <property type="match status" value="1"/>
</dbReference>
<name>A0AAW1JY10_POPJA</name>
<keyword evidence="5" id="KW-0067">ATP-binding</keyword>
<dbReference type="FunFam" id="3.40.50.300:FF:000395">
    <property type="entry name" value="Replication factor C subunit 1"/>
    <property type="match status" value="1"/>
</dbReference>
<dbReference type="Pfam" id="PF25361">
    <property type="entry name" value="AAA_lid_RFC1"/>
    <property type="match status" value="1"/>
</dbReference>
<dbReference type="InterPro" id="IPR003593">
    <property type="entry name" value="AAA+_ATPase"/>
</dbReference>
<dbReference type="InterPro" id="IPR047854">
    <property type="entry name" value="RFC_lid"/>
</dbReference>
<dbReference type="GO" id="GO:0005663">
    <property type="term" value="C:DNA replication factor C complex"/>
    <property type="evidence" value="ECO:0007669"/>
    <property type="project" value="InterPro"/>
</dbReference>
<dbReference type="InterPro" id="IPR003959">
    <property type="entry name" value="ATPase_AAA_core"/>
</dbReference>
<dbReference type="CDD" id="cd00009">
    <property type="entry name" value="AAA"/>
    <property type="match status" value="1"/>
</dbReference>
<comment type="subcellular location">
    <subcellularLocation>
        <location evidence="1">Nucleus</location>
    </subcellularLocation>
</comment>
<dbReference type="Proteomes" id="UP001458880">
    <property type="component" value="Unassembled WGS sequence"/>
</dbReference>
<dbReference type="Gene3D" id="1.20.272.10">
    <property type="match status" value="1"/>
</dbReference>
<dbReference type="Pfam" id="PF00004">
    <property type="entry name" value="AAA"/>
    <property type="match status" value="1"/>
</dbReference>